<dbReference type="Pfam" id="PF13439">
    <property type="entry name" value="Glyco_transf_4"/>
    <property type="match status" value="1"/>
</dbReference>
<organism evidence="5 6">
    <name type="scientific">Pseudoclavibacter chungangensis</name>
    <dbReference type="NCBI Taxonomy" id="587635"/>
    <lineage>
        <taxon>Bacteria</taxon>
        <taxon>Bacillati</taxon>
        <taxon>Actinomycetota</taxon>
        <taxon>Actinomycetes</taxon>
        <taxon>Micrococcales</taxon>
        <taxon>Microbacteriaceae</taxon>
        <taxon>Pseudoclavibacter</taxon>
    </lineage>
</organism>
<protein>
    <submittedName>
        <fullName evidence="5">Glycosyltransferase family 4 protein</fullName>
    </submittedName>
</protein>
<feature type="domain" description="Glycosyltransferase subfamily 4-like N-terminal" evidence="4">
    <location>
        <begin position="16"/>
        <end position="169"/>
    </location>
</feature>
<keyword evidence="2 5" id="KW-0808">Transferase</keyword>
<gene>
    <name evidence="5" type="ORF">F8O01_07245</name>
</gene>
<sequence>MKIMFDCRYVRTDRHDGISRYSLELVTALAKLHPVTMLIHDAHQLEVLPSLPFEQISSPTSVREPFVARQVRRFHPDVVVSPMQTMGSIGRSYGLVLTIHDLIYYVNRTPPRQFAWPLRLLWRLYHLSYAPQRLLLRGADQVATISRTTRELMRRNRLTRRPIPIVTNAPDERFRRAVPGQPPERRSLVYMGSFMPYKNVETIARALHELDGWVLHLCSRADEATLERLRALAPDGSIVAHQGVSDTEYLSLLAETTALVTVSRNEGFGLPVIEGMAAGVPVICSDIPVFREIGADAAVFVDPDSPSALARAAHELEDDAVWEARARAGIARAADFTWEASAQSLLEACRSVHEVRSRP</sequence>
<dbReference type="EMBL" id="WBJZ01000008">
    <property type="protein sequence ID" value="KAB1657745.1"/>
    <property type="molecule type" value="Genomic_DNA"/>
</dbReference>
<accession>A0A7J5BTR9</accession>
<evidence type="ECO:0000256" key="1">
    <source>
        <dbReference type="ARBA" id="ARBA00022676"/>
    </source>
</evidence>
<keyword evidence="1" id="KW-0328">Glycosyltransferase</keyword>
<reference evidence="5 6" key="1">
    <citation type="submission" date="2019-09" db="EMBL/GenBank/DDBJ databases">
        <title>Phylogeny of genus Pseudoclavibacter and closely related genus.</title>
        <authorList>
            <person name="Li Y."/>
        </authorList>
    </citation>
    <scope>NUCLEOTIDE SEQUENCE [LARGE SCALE GENOMIC DNA]</scope>
    <source>
        <strain evidence="5 6">DSM 23821</strain>
    </source>
</reference>
<evidence type="ECO:0000259" key="3">
    <source>
        <dbReference type="Pfam" id="PF00534"/>
    </source>
</evidence>
<dbReference type="Proteomes" id="UP000467240">
    <property type="component" value="Unassembled WGS sequence"/>
</dbReference>
<dbReference type="PANTHER" id="PTHR46401">
    <property type="entry name" value="GLYCOSYLTRANSFERASE WBBK-RELATED"/>
    <property type="match status" value="1"/>
</dbReference>
<comment type="caution">
    <text evidence="5">The sequence shown here is derived from an EMBL/GenBank/DDBJ whole genome shotgun (WGS) entry which is preliminary data.</text>
</comment>
<dbReference type="Gene3D" id="3.40.50.2000">
    <property type="entry name" value="Glycogen Phosphorylase B"/>
    <property type="match status" value="2"/>
</dbReference>
<keyword evidence="6" id="KW-1185">Reference proteome</keyword>
<dbReference type="AlphaFoldDB" id="A0A7J5BTR9"/>
<evidence type="ECO:0000259" key="4">
    <source>
        <dbReference type="Pfam" id="PF13439"/>
    </source>
</evidence>
<evidence type="ECO:0000313" key="6">
    <source>
        <dbReference type="Proteomes" id="UP000467240"/>
    </source>
</evidence>
<evidence type="ECO:0000256" key="2">
    <source>
        <dbReference type="ARBA" id="ARBA00022679"/>
    </source>
</evidence>
<dbReference type="PANTHER" id="PTHR46401:SF2">
    <property type="entry name" value="GLYCOSYLTRANSFERASE WBBK-RELATED"/>
    <property type="match status" value="1"/>
</dbReference>
<evidence type="ECO:0000313" key="5">
    <source>
        <dbReference type="EMBL" id="KAB1657745.1"/>
    </source>
</evidence>
<dbReference type="InterPro" id="IPR001296">
    <property type="entry name" value="Glyco_trans_1"/>
</dbReference>
<dbReference type="OrthoDB" id="9801609at2"/>
<proteinExistence type="predicted"/>
<dbReference type="SUPFAM" id="SSF53756">
    <property type="entry name" value="UDP-Glycosyltransferase/glycogen phosphorylase"/>
    <property type="match status" value="1"/>
</dbReference>
<dbReference type="GO" id="GO:0009103">
    <property type="term" value="P:lipopolysaccharide biosynthetic process"/>
    <property type="evidence" value="ECO:0007669"/>
    <property type="project" value="TreeGrafter"/>
</dbReference>
<dbReference type="Pfam" id="PF00534">
    <property type="entry name" value="Glycos_transf_1"/>
    <property type="match status" value="1"/>
</dbReference>
<dbReference type="CDD" id="cd03809">
    <property type="entry name" value="GT4_MtfB-like"/>
    <property type="match status" value="1"/>
</dbReference>
<name>A0A7J5BTR9_9MICO</name>
<feature type="domain" description="Glycosyl transferase family 1" evidence="3">
    <location>
        <begin position="174"/>
        <end position="328"/>
    </location>
</feature>
<dbReference type="GO" id="GO:0016757">
    <property type="term" value="F:glycosyltransferase activity"/>
    <property type="evidence" value="ECO:0007669"/>
    <property type="project" value="UniProtKB-KW"/>
</dbReference>
<dbReference type="InterPro" id="IPR028098">
    <property type="entry name" value="Glyco_trans_4-like_N"/>
</dbReference>